<feature type="region of interest" description="Disordered" evidence="3">
    <location>
        <begin position="438"/>
        <end position="741"/>
    </location>
</feature>
<comment type="subcellular location">
    <subcellularLocation>
        <location evidence="1">Nucleus</location>
    </subcellularLocation>
</comment>
<feature type="compositionally biased region" description="Low complexity" evidence="3">
    <location>
        <begin position="618"/>
        <end position="650"/>
    </location>
</feature>
<feature type="compositionally biased region" description="Low complexity" evidence="3">
    <location>
        <begin position="704"/>
        <end position="722"/>
    </location>
</feature>
<accession>A0AA39WJ62</accession>
<keyword evidence="5" id="KW-1185">Reference proteome</keyword>
<evidence type="ECO:0000256" key="2">
    <source>
        <dbReference type="ARBA" id="ARBA00023242"/>
    </source>
</evidence>
<sequence length="820" mass="86976">MANMAGMGAMGGPVGAPMPMMNNNGAMPHQPNHQHNHLNGQDRTLLNTYIYDYFMRYGMYDCARAIYNVDPGINVKKENGGRDENGNPIGNGIGDDPMDTDSKDLLDQKRPEDLPSPNLPSTVPGSCFLYEWFSLFWDMLNSQKGKGSSAHINQYVSHTQQQSRLRQQEQQNMLRNIRPPGDYGQQQFPAQMMRGMPNGAMNMNKMQVNQLQRAAMANSQNPQAMQMLQQKAASQMQRDPSDMDGNRVRPASPGSTDNAPSPSKRPRLDGAPFNPNQGVMMPNGRPAQGMPGQQQVGNGPDFTRALLQHGINPTSLNPDQLQAFLTNPNMQTKASIATYSANLQQHHGNQMPGKTMANAGGPQAQGSPMVPQGPDGATIGQYYNPADIAPGTTMRPGGPNQGGTGSNHALQDYQMQLMLLEQQNKKRLMMARQEQDISGGNMQRPDGPGGPPGAPPGPGQNFQGASPPNGRTGASPNPADMKRPSQQMGNAANMGSPLPDGAQNRSSPNSMNFMGGNIGPDGKPHYFNGVGMDMTGQMNGMRPPPSSHPQAFNGQMNQQQQLMAAARQQQQQQAQQGQGGPGMPWQQPGPNGQMAGQPPQGQVQGTPRQGAMPPPSAPAVAATAANSRNATSSPQTSTAAPPTPQQGTKAAPKKKDNKTKSKAAAQKKAGTTANPGATPAADADAQEPPTPATPITPVNPQSFAKNQNVNAAQVVPNGQPAAPAAPPPVAAVPPTNIADQNRGSNFMETGLVSSAWDPAARTVADPLQDFSSMDFANPLTSDNVLTDFDFDSFLHDNNTGEDGGFDFNTGFMEGGEIGAE</sequence>
<feature type="compositionally biased region" description="Basic and acidic residues" evidence="3">
    <location>
        <begin position="100"/>
        <end position="113"/>
    </location>
</feature>
<organism evidence="4 5">
    <name type="scientific">Immersiella caudata</name>
    <dbReference type="NCBI Taxonomy" id="314043"/>
    <lineage>
        <taxon>Eukaryota</taxon>
        <taxon>Fungi</taxon>
        <taxon>Dikarya</taxon>
        <taxon>Ascomycota</taxon>
        <taxon>Pezizomycotina</taxon>
        <taxon>Sordariomycetes</taxon>
        <taxon>Sordariomycetidae</taxon>
        <taxon>Sordariales</taxon>
        <taxon>Lasiosphaeriaceae</taxon>
        <taxon>Immersiella</taxon>
    </lineage>
</organism>
<reference evidence="4" key="1">
    <citation type="submission" date="2023-06" db="EMBL/GenBank/DDBJ databases">
        <title>Genome-scale phylogeny and comparative genomics of the fungal order Sordariales.</title>
        <authorList>
            <consortium name="Lawrence Berkeley National Laboratory"/>
            <person name="Hensen N."/>
            <person name="Bonometti L."/>
            <person name="Westerberg I."/>
            <person name="Brannstrom I.O."/>
            <person name="Guillou S."/>
            <person name="Cros-Aarteil S."/>
            <person name="Calhoun S."/>
            <person name="Haridas S."/>
            <person name="Kuo A."/>
            <person name="Mondo S."/>
            <person name="Pangilinan J."/>
            <person name="Riley R."/>
            <person name="Labutti K."/>
            <person name="Andreopoulos B."/>
            <person name="Lipzen A."/>
            <person name="Chen C."/>
            <person name="Yanf M."/>
            <person name="Daum C."/>
            <person name="Ng V."/>
            <person name="Clum A."/>
            <person name="Steindorff A."/>
            <person name="Ohm R."/>
            <person name="Martin F."/>
            <person name="Silar P."/>
            <person name="Natvig D."/>
            <person name="Lalanne C."/>
            <person name="Gautier V."/>
            <person name="Ament-Velasquez S.L."/>
            <person name="Kruys A."/>
            <person name="Hutchinson M.I."/>
            <person name="Powell A.J."/>
            <person name="Barry K."/>
            <person name="Miller A.N."/>
            <person name="Grigoriev I.V."/>
            <person name="Debuchy R."/>
            <person name="Gladieux P."/>
            <person name="Thoren M.H."/>
            <person name="Johannesson H."/>
        </authorList>
    </citation>
    <scope>NUCLEOTIDE SEQUENCE</scope>
    <source>
        <strain evidence="4">CBS 606.72</strain>
    </source>
</reference>
<gene>
    <name evidence="4" type="ORF">B0T14DRAFT_435439</name>
</gene>
<evidence type="ECO:0000313" key="5">
    <source>
        <dbReference type="Proteomes" id="UP001175000"/>
    </source>
</evidence>
<feature type="region of interest" description="Disordered" evidence="3">
    <location>
        <begin position="348"/>
        <end position="370"/>
    </location>
</feature>
<dbReference type="PANTHER" id="PTHR45093:SF2">
    <property type="entry name" value="LISH DOMAIN-CONTAINING PROTEIN"/>
    <property type="match status" value="1"/>
</dbReference>
<evidence type="ECO:0000256" key="1">
    <source>
        <dbReference type="ARBA" id="ARBA00004123"/>
    </source>
</evidence>
<feature type="compositionally biased region" description="Polar residues" evidence="3">
    <location>
        <begin position="214"/>
        <end position="238"/>
    </location>
</feature>
<feature type="compositionally biased region" description="Polar residues" evidence="3">
    <location>
        <begin position="503"/>
        <end position="512"/>
    </location>
</feature>
<evidence type="ECO:0000256" key="3">
    <source>
        <dbReference type="SAM" id="MobiDB-lite"/>
    </source>
</evidence>
<proteinExistence type="predicted"/>
<protein>
    <recommendedName>
        <fullName evidence="6">LisH domain-containing protein</fullName>
    </recommendedName>
</protein>
<dbReference type="Proteomes" id="UP001175000">
    <property type="component" value="Unassembled WGS sequence"/>
</dbReference>
<name>A0AA39WJ62_9PEZI</name>
<feature type="region of interest" description="Disordered" evidence="3">
    <location>
        <begin position="214"/>
        <end position="294"/>
    </location>
</feature>
<dbReference type="AlphaFoldDB" id="A0AA39WJ62"/>
<feature type="compositionally biased region" description="Pro residues" evidence="3">
    <location>
        <begin position="448"/>
        <end position="458"/>
    </location>
</feature>
<dbReference type="EMBL" id="JAULSU010000005">
    <property type="protein sequence ID" value="KAK0616389.1"/>
    <property type="molecule type" value="Genomic_DNA"/>
</dbReference>
<feature type="compositionally biased region" description="Low complexity" evidence="3">
    <location>
        <begin position="549"/>
        <end position="576"/>
    </location>
</feature>
<evidence type="ECO:0008006" key="6">
    <source>
        <dbReference type="Google" id="ProtNLM"/>
    </source>
</evidence>
<feature type="compositionally biased region" description="Low complexity" evidence="3">
    <location>
        <begin position="662"/>
        <end position="687"/>
    </location>
</feature>
<keyword evidence="2" id="KW-0539">Nucleus</keyword>
<evidence type="ECO:0000313" key="4">
    <source>
        <dbReference type="EMBL" id="KAK0616389.1"/>
    </source>
</evidence>
<feature type="region of interest" description="Disordered" evidence="3">
    <location>
        <begin position="801"/>
        <end position="820"/>
    </location>
</feature>
<comment type="caution">
    <text evidence="4">The sequence shown here is derived from an EMBL/GenBank/DDBJ whole genome shotgun (WGS) entry which is preliminary data.</text>
</comment>
<feature type="region of interest" description="Disordered" evidence="3">
    <location>
        <begin position="77"/>
        <end position="120"/>
    </location>
</feature>
<feature type="compositionally biased region" description="Basic residues" evidence="3">
    <location>
        <begin position="651"/>
        <end position="661"/>
    </location>
</feature>
<feature type="region of interest" description="Disordered" evidence="3">
    <location>
        <begin position="384"/>
        <end position="408"/>
    </location>
</feature>
<dbReference type="GO" id="GO:0005634">
    <property type="term" value="C:nucleus"/>
    <property type="evidence" value="ECO:0007669"/>
    <property type="project" value="UniProtKB-SubCell"/>
</dbReference>
<dbReference type="PANTHER" id="PTHR45093">
    <property type="entry name" value="TRANSCRIPTION ACTIVATOR MSS11"/>
    <property type="match status" value="1"/>
</dbReference>
<feature type="compositionally biased region" description="Low complexity" evidence="3">
    <location>
        <begin position="583"/>
        <end position="611"/>
    </location>
</feature>